<dbReference type="InterPro" id="IPR015590">
    <property type="entry name" value="Aldehyde_DH_dom"/>
</dbReference>
<dbReference type="InterPro" id="IPR016161">
    <property type="entry name" value="Ald_DH/histidinol_DH"/>
</dbReference>
<dbReference type="RefSeq" id="WP_191716324.1">
    <property type="nucleotide sequence ID" value="NZ_JACSPU010000005.1"/>
</dbReference>
<dbReference type="PANTHER" id="PTHR11699">
    <property type="entry name" value="ALDEHYDE DEHYDROGENASE-RELATED"/>
    <property type="match status" value="1"/>
</dbReference>
<accession>A0ABR8WHC0</accession>
<sequence length="494" mass="52485">MTVSTDLKVYKNLIGGELRDASGGERIDSIDPSTGKVWAAIPQSSQEDALSAVAAAKHAFPAWKKTTAEERAAALRKAAELIGENAEALAALETQDIGWVIRETSYGLIPVLQQVWFNAAAGALEANRGQTVPLPSASFGYTLREPYGVVVGITPWNAPLFTLSIKAANAIAAGNTVIIKPSEQASASSLYLAELLKDVFPRGVFNVISGYGTELGDVLTSHPDVNKISLTGSGRTASTIARATADKPKPLILELGGKSANIVFEDADIDAVADAISTYSIFTGNSGQICVGSSRLLVHRAIFDKVAEAVISRLKNPQYKMYGPTLDPSTTTGPMANKSQFDIVRNYIQVGLDEGAELLYGGRSGGAEVAPDHSELAEGYWIEPTLLKAESNTLRVCQEEIFGPVAVMIPFNTEEQALNLANGTEYGLAAGVWTKDLSLAHRMVSALDAGNVWVNTYARVGPELPFGGTKNSGFGTDSIADYSREKSCVIELKL</sequence>
<evidence type="ECO:0000256" key="1">
    <source>
        <dbReference type="ARBA" id="ARBA00023002"/>
    </source>
</evidence>
<organism evidence="5 6">
    <name type="scientific">Planococcus wigleyi</name>
    <dbReference type="NCBI Taxonomy" id="2762216"/>
    <lineage>
        <taxon>Bacteria</taxon>
        <taxon>Bacillati</taxon>
        <taxon>Bacillota</taxon>
        <taxon>Bacilli</taxon>
        <taxon>Bacillales</taxon>
        <taxon>Caryophanaceae</taxon>
        <taxon>Planococcus</taxon>
    </lineage>
</organism>
<evidence type="ECO:0000256" key="2">
    <source>
        <dbReference type="PROSITE-ProRule" id="PRU10007"/>
    </source>
</evidence>
<dbReference type="PROSITE" id="PS00687">
    <property type="entry name" value="ALDEHYDE_DEHYDR_GLU"/>
    <property type="match status" value="1"/>
</dbReference>
<dbReference type="InterPro" id="IPR016163">
    <property type="entry name" value="Ald_DH_C"/>
</dbReference>
<reference evidence="5 6" key="1">
    <citation type="submission" date="2020-08" db="EMBL/GenBank/DDBJ databases">
        <title>A Genomic Blueprint of the Chicken Gut Microbiome.</title>
        <authorList>
            <person name="Gilroy R."/>
            <person name="Ravi A."/>
            <person name="Getino M."/>
            <person name="Pursley I."/>
            <person name="Horton D.L."/>
            <person name="Alikhan N.-F."/>
            <person name="Baker D."/>
            <person name="Gharbi K."/>
            <person name="Hall N."/>
            <person name="Watson M."/>
            <person name="Adriaenssens E.M."/>
            <person name="Foster-Nyarko E."/>
            <person name="Jarju S."/>
            <person name="Secka A."/>
            <person name="Antonio M."/>
            <person name="Oren A."/>
            <person name="Chaudhuri R."/>
            <person name="La Ragione R.M."/>
            <person name="Hildebrand F."/>
            <person name="Pallen M.J."/>
        </authorList>
    </citation>
    <scope>NUCLEOTIDE SEQUENCE [LARGE SCALE GENOMIC DNA]</scope>
    <source>
        <strain evidence="5 6">Sa1BUA13</strain>
    </source>
</reference>
<evidence type="ECO:0000313" key="6">
    <source>
        <dbReference type="Proteomes" id="UP000658980"/>
    </source>
</evidence>
<dbReference type="Gene3D" id="3.40.605.10">
    <property type="entry name" value="Aldehyde Dehydrogenase, Chain A, domain 1"/>
    <property type="match status" value="1"/>
</dbReference>
<dbReference type="Pfam" id="PF00171">
    <property type="entry name" value="Aldedh"/>
    <property type="match status" value="1"/>
</dbReference>
<dbReference type="EMBL" id="JACSPU010000005">
    <property type="protein sequence ID" value="MBD8016151.1"/>
    <property type="molecule type" value="Genomic_DNA"/>
</dbReference>
<evidence type="ECO:0000256" key="3">
    <source>
        <dbReference type="RuleBase" id="RU003345"/>
    </source>
</evidence>
<comment type="caution">
    <text evidence="5">The sequence shown here is derived from an EMBL/GenBank/DDBJ whole genome shotgun (WGS) entry which is preliminary data.</text>
</comment>
<keyword evidence="6" id="KW-1185">Reference proteome</keyword>
<proteinExistence type="inferred from homology"/>
<gene>
    <name evidence="5" type="ORF">H9630_15080</name>
</gene>
<evidence type="ECO:0000259" key="4">
    <source>
        <dbReference type="Pfam" id="PF00171"/>
    </source>
</evidence>
<protein>
    <submittedName>
        <fullName evidence="5">Aldehyde dehydrogenase family protein</fullName>
    </submittedName>
</protein>
<dbReference type="InterPro" id="IPR029510">
    <property type="entry name" value="Ald_DH_CS_GLU"/>
</dbReference>
<dbReference type="Gene3D" id="3.40.309.10">
    <property type="entry name" value="Aldehyde Dehydrogenase, Chain A, domain 2"/>
    <property type="match status" value="1"/>
</dbReference>
<dbReference type="SUPFAM" id="SSF53720">
    <property type="entry name" value="ALDH-like"/>
    <property type="match status" value="1"/>
</dbReference>
<feature type="active site" evidence="2">
    <location>
        <position position="254"/>
    </location>
</feature>
<feature type="domain" description="Aldehyde dehydrogenase" evidence="4">
    <location>
        <begin position="22"/>
        <end position="482"/>
    </location>
</feature>
<dbReference type="Proteomes" id="UP000658980">
    <property type="component" value="Unassembled WGS sequence"/>
</dbReference>
<evidence type="ECO:0000313" key="5">
    <source>
        <dbReference type="EMBL" id="MBD8016151.1"/>
    </source>
</evidence>
<comment type="similarity">
    <text evidence="3">Belongs to the aldehyde dehydrogenase family.</text>
</comment>
<name>A0ABR8WHC0_9BACL</name>
<dbReference type="InterPro" id="IPR016162">
    <property type="entry name" value="Ald_DH_N"/>
</dbReference>
<keyword evidence="1 3" id="KW-0560">Oxidoreductase</keyword>